<dbReference type="AlphaFoldDB" id="A0A158E0I4"/>
<dbReference type="SUPFAM" id="SSF53335">
    <property type="entry name" value="S-adenosyl-L-methionine-dependent methyltransferases"/>
    <property type="match status" value="1"/>
</dbReference>
<keyword evidence="2" id="KW-1185">Reference proteome</keyword>
<evidence type="ECO:0000313" key="2">
    <source>
        <dbReference type="Proteomes" id="UP000071859"/>
    </source>
</evidence>
<organism evidence="1 2">
    <name type="scientific">Caballeronia calidae</name>
    <dbReference type="NCBI Taxonomy" id="1777139"/>
    <lineage>
        <taxon>Bacteria</taxon>
        <taxon>Pseudomonadati</taxon>
        <taxon>Pseudomonadota</taxon>
        <taxon>Betaproteobacteria</taxon>
        <taxon>Burkholderiales</taxon>
        <taxon>Burkholderiaceae</taxon>
        <taxon>Caballeronia</taxon>
    </lineage>
</organism>
<dbReference type="InterPro" id="IPR029063">
    <property type="entry name" value="SAM-dependent_MTases_sf"/>
</dbReference>
<dbReference type="Gene3D" id="3.40.50.150">
    <property type="entry name" value="Vaccinia Virus protein VP39"/>
    <property type="match status" value="1"/>
</dbReference>
<evidence type="ECO:0008006" key="3">
    <source>
        <dbReference type="Google" id="ProtNLM"/>
    </source>
</evidence>
<evidence type="ECO:0000313" key="1">
    <source>
        <dbReference type="EMBL" id="SAL00362.1"/>
    </source>
</evidence>
<protein>
    <recommendedName>
        <fullName evidence="3">Methyltransferase domain protein</fullName>
    </recommendedName>
</protein>
<reference evidence="1" key="1">
    <citation type="submission" date="2016-01" db="EMBL/GenBank/DDBJ databases">
        <authorList>
            <person name="Peeters C."/>
        </authorList>
    </citation>
    <scope>NUCLEOTIDE SEQUENCE</scope>
    <source>
        <strain evidence="1">LMG 29321</strain>
    </source>
</reference>
<proteinExistence type="predicted"/>
<name>A0A158E0I4_9BURK</name>
<dbReference type="EMBL" id="FCOX02000041">
    <property type="protein sequence ID" value="SAL00362.1"/>
    <property type="molecule type" value="Genomic_DNA"/>
</dbReference>
<gene>
    <name evidence="1" type="ORF">AWB78_05939</name>
</gene>
<comment type="caution">
    <text evidence="1">The sequence shown here is derived from an EMBL/GenBank/DDBJ whole genome shotgun (WGS) entry which is preliminary data.</text>
</comment>
<sequence>MPTVKFLEEAEHFFHSGKCNSAMHLLASGFASVRKEISNADWKQFVCDARQHNAVKTTRLCPFINHAVSRPFGYPGDATLIDHIYGYAKPVLTGLPRSLYACMTGASAPRSVRFRRHVLAHYIDKVLHEREGDSSVLSLGCGHLRELDLSRVLTQVRPHRFLALDQDANSLAEVERCFATLGITAERRNIKDIVAGRLNYEGLDLIYAAGLYDYLMPEAAHSLTLRLFNMLAPGGTLFIANFLSNIPDAGFMEAAMDWWLIYRDENEMRALLSGIEESDIASMQQYRDPDNNITFLEVHRT</sequence>
<dbReference type="Proteomes" id="UP000071859">
    <property type="component" value="Unassembled WGS sequence"/>
</dbReference>
<accession>A0A158E0I4</accession>
<dbReference type="RefSeq" id="WP_157697656.1">
    <property type="nucleotide sequence ID" value="NZ_FCOX02000041.1"/>
</dbReference>
<dbReference type="OrthoDB" id="9811915at2"/>